<dbReference type="InterPro" id="IPR045204">
    <property type="entry name" value="DSP_laforin-like"/>
</dbReference>
<dbReference type="SUPFAM" id="SSF52799">
    <property type="entry name" value="(Phosphotyrosine protein) phosphatases II"/>
    <property type="match status" value="1"/>
</dbReference>
<dbReference type="InterPro" id="IPR020422">
    <property type="entry name" value="TYR_PHOSPHATASE_DUAL_dom"/>
</dbReference>
<feature type="region of interest" description="Disordered" evidence="4">
    <location>
        <begin position="18"/>
        <end position="47"/>
    </location>
</feature>
<keyword evidence="1" id="KW-0378">Hydrolase</keyword>
<dbReference type="PROSITE" id="PS50054">
    <property type="entry name" value="TYR_PHOSPHATASE_DUAL"/>
    <property type="match status" value="1"/>
</dbReference>
<dbReference type="PANTHER" id="PTHR46642:SF2">
    <property type="entry name" value="PHOSPHOGLUCAN PHOSPHATASE LSF2, CHLOROPLASTIC"/>
    <property type="match status" value="1"/>
</dbReference>
<evidence type="ECO:0000313" key="7">
    <source>
        <dbReference type="EMBL" id="KAK9818829.1"/>
    </source>
</evidence>
<accession>A0AAW1Q9K8</accession>
<evidence type="ECO:0000259" key="6">
    <source>
        <dbReference type="PROSITE" id="PS50056"/>
    </source>
</evidence>
<evidence type="ECO:0000256" key="4">
    <source>
        <dbReference type="SAM" id="MobiDB-lite"/>
    </source>
</evidence>
<dbReference type="InterPro" id="IPR029021">
    <property type="entry name" value="Prot-tyrosine_phosphatase-like"/>
</dbReference>
<dbReference type="GO" id="GO:0019203">
    <property type="term" value="F:carbohydrate phosphatase activity"/>
    <property type="evidence" value="ECO:0007669"/>
    <property type="project" value="InterPro"/>
</dbReference>
<protein>
    <submittedName>
        <fullName evidence="7">Uncharacterized protein</fullName>
    </submittedName>
</protein>
<dbReference type="InterPro" id="IPR000387">
    <property type="entry name" value="Tyr_Pase_dom"/>
</dbReference>
<proteinExistence type="predicted"/>
<feature type="compositionally biased region" description="Polar residues" evidence="4">
    <location>
        <begin position="35"/>
        <end position="46"/>
    </location>
</feature>
<name>A0AAW1Q9K8_9CHLO</name>
<dbReference type="SMART" id="SM00195">
    <property type="entry name" value="DSPc"/>
    <property type="match status" value="1"/>
</dbReference>
<dbReference type="Pfam" id="PF00782">
    <property type="entry name" value="DSPc"/>
    <property type="match status" value="1"/>
</dbReference>
<feature type="domain" description="Tyrosine-protein phosphatase" evidence="5">
    <location>
        <begin position="81"/>
        <end position="237"/>
    </location>
</feature>
<dbReference type="InterPro" id="IPR000340">
    <property type="entry name" value="Dual-sp_phosphatase_cat-dom"/>
</dbReference>
<keyword evidence="3" id="KW-0119">Carbohydrate metabolism</keyword>
<feature type="domain" description="Tyrosine specific protein phosphatases" evidence="6">
    <location>
        <begin position="158"/>
        <end position="216"/>
    </location>
</feature>
<dbReference type="GO" id="GO:2001070">
    <property type="term" value="F:starch binding"/>
    <property type="evidence" value="ECO:0007669"/>
    <property type="project" value="TreeGrafter"/>
</dbReference>
<dbReference type="InterPro" id="IPR052832">
    <property type="entry name" value="Starch-Glucan_Phosphatase"/>
</dbReference>
<dbReference type="GO" id="GO:0009507">
    <property type="term" value="C:chloroplast"/>
    <property type="evidence" value="ECO:0007669"/>
    <property type="project" value="TreeGrafter"/>
</dbReference>
<keyword evidence="8" id="KW-1185">Reference proteome</keyword>
<organism evidence="7 8">
    <name type="scientific">Apatococcus lobatus</name>
    <dbReference type="NCBI Taxonomy" id="904363"/>
    <lineage>
        <taxon>Eukaryota</taxon>
        <taxon>Viridiplantae</taxon>
        <taxon>Chlorophyta</taxon>
        <taxon>core chlorophytes</taxon>
        <taxon>Trebouxiophyceae</taxon>
        <taxon>Chlorellales</taxon>
        <taxon>Chlorellaceae</taxon>
        <taxon>Apatococcus</taxon>
    </lineage>
</organism>
<dbReference type="AlphaFoldDB" id="A0AAW1Q9K8"/>
<dbReference type="GO" id="GO:0005983">
    <property type="term" value="P:starch catabolic process"/>
    <property type="evidence" value="ECO:0007669"/>
    <property type="project" value="TreeGrafter"/>
</dbReference>
<sequence>MLPLRNKHSPQVLRCDAAMRSQGRGRLPSIHGMQTRRSQQGESPPSWQMIGASKSANYNQQMQKQMGWSDPYQYYPDRGLYYHEVAPNLFCGSQPQSPDDIQRLRQNVGIGTVVNLQQDKDFAYWNVDHGAHQHRASEIGLNIIRCPAQDFDPDSLRAIIPSAVRSVQQALGRGEKVYVHCTAGLGRAPGVCIAHIFWFQEKTLDEAYNHLTSIRPCGPKRESIRGATFDVFNGASLHSPSVQKAPGWLLARALCFTAASWSPQHARAQAAALSHVAQQPVLL</sequence>
<dbReference type="Gene3D" id="3.90.190.10">
    <property type="entry name" value="Protein tyrosine phosphatase superfamily"/>
    <property type="match status" value="1"/>
</dbReference>
<dbReference type="EMBL" id="JALJOS010000054">
    <property type="protein sequence ID" value="KAK9818829.1"/>
    <property type="molecule type" value="Genomic_DNA"/>
</dbReference>
<dbReference type="Proteomes" id="UP001438707">
    <property type="component" value="Unassembled WGS sequence"/>
</dbReference>
<gene>
    <name evidence="7" type="ORF">WJX74_007952</name>
</gene>
<dbReference type="PROSITE" id="PS50056">
    <property type="entry name" value="TYR_PHOSPHATASE_2"/>
    <property type="match status" value="1"/>
</dbReference>
<dbReference type="PANTHER" id="PTHR46642">
    <property type="entry name" value="DUAL SPECIFICITY PHOSPHATASE, SUBGROUP, CATALYTIC DOMAIN"/>
    <property type="match status" value="1"/>
</dbReference>
<evidence type="ECO:0000256" key="1">
    <source>
        <dbReference type="ARBA" id="ARBA00022801"/>
    </source>
</evidence>
<keyword evidence="2" id="KW-0904">Protein phosphatase</keyword>
<comment type="caution">
    <text evidence="7">The sequence shown here is derived from an EMBL/GenBank/DDBJ whole genome shotgun (WGS) entry which is preliminary data.</text>
</comment>
<evidence type="ECO:0000259" key="5">
    <source>
        <dbReference type="PROSITE" id="PS50054"/>
    </source>
</evidence>
<evidence type="ECO:0000256" key="2">
    <source>
        <dbReference type="ARBA" id="ARBA00022912"/>
    </source>
</evidence>
<dbReference type="CDD" id="cd14526">
    <property type="entry name" value="DSP_laforin-like"/>
    <property type="match status" value="1"/>
</dbReference>
<evidence type="ECO:0000313" key="8">
    <source>
        <dbReference type="Proteomes" id="UP001438707"/>
    </source>
</evidence>
<reference evidence="7 8" key="1">
    <citation type="journal article" date="2024" name="Nat. Commun.">
        <title>Phylogenomics reveals the evolutionary origins of lichenization in chlorophyte algae.</title>
        <authorList>
            <person name="Puginier C."/>
            <person name="Libourel C."/>
            <person name="Otte J."/>
            <person name="Skaloud P."/>
            <person name="Haon M."/>
            <person name="Grisel S."/>
            <person name="Petersen M."/>
            <person name="Berrin J.G."/>
            <person name="Delaux P.M."/>
            <person name="Dal Grande F."/>
            <person name="Keller J."/>
        </authorList>
    </citation>
    <scope>NUCLEOTIDE SEQUENCE [LARGE SCALE GENOMIC DNA]</scope>
    <source>
        <strain evidence="7 8">SAG 2145</strain>
    </source>
</reference>
<dbReference type="GO" id="GO:0004721">
    <property type="term" value="F:phosphoprotein phosphatase activity"/>
    <property type="evidence" value="ECO:0007669"/>
    <property type="project" value="UniProtKB-KW"/>
</dbReference>
<evidence type="ECO:0000256" key="3">
    <source>
        <dbReference type="ARBA" id="ARBA00023277"/>
    </source>
</evidence>